<organism evidence="2 3">
    <name type="scientific">Penicillium rubens (strain ATCC 28089 / DSM 1075 / NRRL 1951 / Wisconsin 54-1255)</name>
    <name type="common">Penicillium chrysogenum</name>
    <dbReference type="NCBI Taxonomy" id="500485"/>
    <lineage>
        <taxon>Eukaryota</taxon>
        <taxon>Fungi</taxon>
        <taxon>Dikarya</taxon>
        <taxon>Ascomycota</taxon>
        <taxon>Pezizomycotina</taxon>
        <taxon>Eurotiomycetes</taxon>
        <taxon>Eurotiomycetidae</taxon>
        <taxon>Eurotiales</taxon>
        <taxon>Aspergillaceae</taxon>
        <taxon>Penicillium</taxon>
        <taxon>Penicillium chrysogenum species complex</taxon>
    </lineage>
</organism>
<dbReference type="VEuPathDB" id="FungiDB:PCH_Pc21g12980"/>
<name>B6HMF3_PENRW</name>
<gene>
    <name evidence="2" type="ORF">Pc21g12980</name>
    <name evidence="2" type="ORF">PCH_Pc21g12980</name>
</gene>
<evidence type="ECO:0000256" key="1">
    <source>
        <dbReference type="SAM" id="MobiDB-lite"/>
    </source>
</evidence>
<sequence>MDMSNSYIWRPAKSDSSTAKRLDSGSFVRGLKGTTITSASNHGTLTPADSGDPFTPKGSHTSTHFRTNVDRDQGGANGACGSPVLRPVPQAKANAYQLMLTGLSRQLGKELAGRKHPRAGV</sequence>
<keyword evidence="3" id="KW-1185">Reference proteome</keyword>
<feature type="region of interest" description="Disordered" evidence="1">
    <location>
        <begin position="36"/>
        <end position="86"/>
    </location>
</feature>
<reference evidence="2 3" key="1">
    <citation type="journal article" date="2008" name="Nat. Biotechnol.">
        <title>Genome sequencing and analysis of the filamentous fungus Penicillium chrysogenum.</title>
        <authorList>
            <person name="van den Berg M.A."/>
            <person name="Albang R."/>
            <person name="Albermann K."/>
            <person name="Badger J.H."/>
            <person name="Daran J.-M."/>
            <person name="Driessen A.J.M."/>
            <person name="Garcia-Estrada C."/>
            <person name="Fedorova N.D."/>
            <person name="Harris D.M."/>
            <person name="Heijne W.H.M."/>
            <person name="Joardar V.S."/>
            <person name="Kiel J.A.K.W."/>
            <person name="Kovalchuk A."/>
            <person name="Martin J.F."/>
            <person name="Nierman W.C."/>
            <person name="Nijland J.G."/>
            <person name="Pronk J.T."/>
            <person name="Roubos J.A."/>
            <person name="van der Klei I.J."/>
            <person name="van Peij N.N.M.E."/>
            <person name="Veenhuis M."/>
            <person name="von Doehren H."/>
            <person name="Wagner C."/>
            <person name="Wortman J.R."/>
            <person name="Bovenberg R.A.L."/>
        </authorList>
    </citation>
    <scope>NUCLEOTIDE SEQUENCE [LARGE SCALE GENOMIC DNA]</scope>
    <source>
        <strain evidence="3">ATCC 28089 / DSM 1075 / NRRL 1951 / Wisconsin 54-1255</strain>
    </source>
</reference>
<feature type="region of interest" description="Disordered" evidence="1">
    <location>
        <begin position="1"/>
        <end position="21"/>
    </location>
</feature>
<dbReference type="HOGENOM" id="CLU_2038827_0_0_1"/>
<evidence type="ECO:0000313" key="2">
    <source>
        <dbReference type="EMBL" id="CAP96195.1"/>
    </source>
</evidence>
<evidence type="ECO:0000313" key="3">
    <source>
        <dbReference type="Proteomes" id="UP000000724"/>
    </source>
</evidence>
<protein>
    <submittedName>
        <fullName evidence="2">Uncharacterized protein</fullName>
    </submittedName>
</protein>
<proteinExistence type="predicted"/>
<dbReference type="EMBL" id="AM920436">
    <property type="protein sequence ID" value="CAP96195.1"/>
    <property type="molecule type" value="Genomic_DNA"/>
</dbReference>
<dbReference type="AlphaFoldDB" id="B6HMF3"/>
<accession>B6HMF3</accession>
<dbReference type="Proteomes" id="UP000000724">
    <property type="component" value="Contig Pc00c21"/>
</dbReference>